<reference evidence="2" key="2">
    <citation type="submission" date="2018-03" db="EMBL/GenBank/DDBJ databases">
        <title>The Triticum urartu genome reveals the dynamic nature of wheat genome evolution.</title>
        <authorList>
            <person name="Ling H."/>
            <person name="Ma B."/>
            <person name="Shi X."/>
            <person name="Liu H."/>
            <person name="Dong L."/>
            <person name="Sun H."/>
            <person name="Cao Y."/>
            <person name="Gao Q."/>
            <person name="Zheng S."/>
            <person name="Li Y."/>
            <person name="Yu Y."/>
            <person name="Du H."/>
            <person name="Qi M."/>
            <person name="Li Y."/>
            <person name="Yu H."/>
            <person name="Cui Y."/>
            <person name="Wang N."/>
            <person name="Chen C."/>
            <person name="Wu H."/>
            <person name="Zhao Y."/>
            <person name="Zhang J."/>
            <person name="Li Y."/>
            <person name="Zhou W."/>
            <person name="Zhang B."/>
            <person name="Hu W."/>
            <person name="Eijk M."/>
            <person name="Tang J."/>
            <person name="Witsenboer H."/>
            <person name="Zhao S."/>
            <person name="Li Z."/>
            <person name="Zhang A."/>
            <person name="Wang D."/>
            <person name="Liang C."/>
        </authorList>
    </citation>
    <scope>NUCLEOTIDE SEQUENCE [LARGE SCALE GENOMIC DNA]</scope>
    <source>
        <strain evidence="2">cv. G1812</strain>
    </source>
</reference>
<keyword evidence="3" id="KW-1185">Reference proteome</keyword>
<feature type="region of interest" description="Disordered" evidence="1">
    <location>
        <begin position="1"/>
        <end position="25"/>
    </location>
</feature>
<feature type="compositionally biased region" description="Basic and acidic residues" evidence="1">
    <location>
        <begin position="7"/>
        <end position="25"/>
    </location>
</feature>
<evidence type="ECO:0000313" key="3">
    <source>
        <dbReference type="Proteomes" id="UP000015106"/>
    </source>
</evidence>
<accession>A0A8R7UUJ6</accession>
<proteinExistence type="predicted"/>
<evidence type="ECO:0000256" key="1">
    <source>
        <dbReference type="SAM" id="MobiDB-lite"/>
    </source>
</evidence>
<reference evidence="3" key="1">
    <citation type="journal article" date="2013" name="Nature">
        <title>Draft genome of the wheat A-genome progenitor Triticum urartu.</title>
        <authorList>
            <person name="Ling H.Q."/>
            <person name="Zhao S."/>
            <person name="Liu D."/>
            <person name="Wang J."/>
            <person name="Sun H."/>
            <person name="Zhang C."/>
            <person name="Fan H."/>
            <person name="Li D."/>
            <person name="Dong L."/>
            <person name="Tao Y."/>
            <person name="Gao C."/>
            <person name="Wu H."/>
            <person name="Li Y."/>
            <person name="Cui Y."/>
            <person name="Guo X."/>
            <person name="Zheng S."/>
            <person name="Wang B."/>
            <person name="Yu K."/>
            <person name="Liang Q."/>
            <person name="Yang W."/>
            <person name="Lou X."/>
            <person name="Chen J."/>
            <person name="Feng M."/>
            <person name="Jian J."/>
            <person name="Zhang X."/>
            <person name="Luo G."/>
            <person name="Jiang Y."/>
            <person name="Liu J."/>
            <person name="Wang Z."/>
            <person name="Sha Y."/>
            <person name="Zhang B."/>
            <person name="Wu H."/>
            <person name="Tang D."/>
            <person name="Shen Q."/>
            <person name="Xue P."/>
            <person name="Zou S."/>
            <person name="Wang X."/>
            <person name="Liu X."/>
            <person name="Wang F."/>
            <person name="Yang Y."/>
            <person name="An X."/>
            <person name="Dong Z."/>
            <person name="Zhang K."/>
            <person name="Zhang X."/>
            <person name="Luo M.C."/>
            <person name="Dvorak J."/>
            <person name="Tong Y."/>
            <person name="Wang J."/>
            <person name="Yang H."/>
            <person name="Li Z."/>
            <person name="Wang D."/>
            <person name="Zhang A."/>
            <person name="Wang J."/>
        </authorList>
    </citation>
    <scope>NUCLEOTIDE SEQUENCE</scope>
    <source>
        <strain evidence="3">cv. G1812</strain>
    </source>
</reference>
<protein>
    <submittedName>
        <fullName evidence="2">Uncharacterized protein</fullName>
    </submittedName>
</protein>
<dbReference type="Gramene" id="TuG1812G0600002204.01.T01">
    <property type="protein sequence ID" value="TuG1812G0600002204.01.T01.cds423317"/>
    <property type="gene ID" value="TuG1812G0600002204.01"/>
</dbReference>
<dbReference type="AlphaFoldDB" id="A0A8R7UUJ6"/>
<name>A0A8R7UUJ6_TRIUA</name>
<dbReference type="EnsemblPlants" id="TuG1812G0600002204.01.T01">
    <property type="protein sequence ID" value="TuG1812G0600002204.01.T01.cds423317"/>
    <property type="gene ID" value="TuG1812G0600002204.01"/>
</dbReference>
<evidence type="ECO:0000313" key="2">
    <source>
        <dbReference type="EnsemblPlants" id="TuG1812G0600002204.01.T01.cds423317"/>
    </source>
</evidence>
<organism evidence="2 3">
    <name type="scientific">Triticum urartu</name>
    <name type="common">Red wild einkorn</name>
    <name type="synonym">Crithodium urartu</name>
    <dbReference type="NCBI Taxonomy" id="4572"/>
    <lineage>
        <taxon>Eukaryota</taxon>
        <taxon>Viridiplantae</taxon>
        <taxon>Streptophyta</taxon>
        <taxon>Embryophyta</taxon>
        <taxon>Tracheophyta</taxon>
        <taxon>Spermatophyta</taxon>
        <taxon>Magnoliopsida</taxon>
        <taxon>Liliopsida</taxon>
        <taxon>Poales</taxon>
        <taxon>Poaceae</taxon>
        <taxon>BOP clade</taxon>
        <taxon>Pooideae</taxon>
        <taxon>Triticodae</taxon>
        <taxon>Triticeae</taxon>
        <taxon>Triticinae</taxon>
        <taxon>Triticum</taxon>
    </lineage>
</organism>
<dbReference type="Proteomes" id="UP000015106">
    <property type="component" value="Chromosome 6"/>
</dbReference>
<sequence>MIGRSETQIDRKGDFAASACDREHA</sequence>
<reference evidence="2" key="3">
    <citation type="submission" date="2022-06" db="UniProtKB">
        <authorList>
            <consortium name="EnsemblPlants"/>
        </authorList>
    </citation>
    <scope>IDENTIFICATION</scope>
</reference>